<dbReference type="RefSeq" id="WP_378165796.1">
    <property type="nucleotide sequence ID" value="NZ_JBHSBU010000001.1"/>
</dbReference>
<evidence type="ECO:0000313" key="1">
    <source>
        <dbReference type="EMBL" id="MFC4160691.1"/>
    </source>
</evidence>
<keyword evidence="2" id="KW-1185">Reference proteome</keyword>
<accession>A0ABV8MUA8</accession>
<reference evidence="2" key="1">
    <citation type="journal article" date="2019" name="Int. J. Syst. Evol. Microbiol.">
        <title>The Global Catalogue of Microorganisms (GCM) 10K type strain sequencing project: providing services to taxonomists for standard genome sequencing and annotation.</title>
        <authorList>
            <consortium name="The Broad Institute Genomics Platform"/>
            <consortium name="The Broad Institute Genome Sequencing Center for Infectious Disease"/>
            <person name="Wu L."/>
            <person name="Ma J."/>
        </authorList>
    </citation>
    <scope>NUCLEOTIDE SEQUENCE [LARGE SCALE GENOMIC DNA]</scope>
    <source>
        <strain evidence="2">LMG 29894</strain>
    </source>
</reference>
<organism evidence="1 2">
    <name type="scientific">Chitinimonas lacunae</name>
    <dbReference type="NCBI Taxonomy" id="1963018"/>
    <lineage>
        <taxon>Bacteria</taxon>
        <taxon>Pseudomonadati</taxon>
        <taxon>Pseudomonadota</taxon>
        <taxon>Betaproteobacteria</taxon>
        <taxon>Neisseriales</taxon>
        <taxon>Chitinibacteraceae</taxon>
        <taxon>Chitinimonas</taxon>
    </lineage>
</organism>
<name>A0ABV8MUA8_9NEIS</name>
<sequence>MTRALEHKPPIAWLKMSFDTVQQSQQLVWLFEQDKRNSYKDKGRYSGTVSIEQYAYFQLSLTGYQAGLPFRDYQVIQAGMVTIPYPKPCYSPNPQRYPPSPFRPGSGAIHLFQFGRPDPNGVSLCIPRPPLQLHHDGLWETSMFLTILFYPDIRPGQQRLFRFDPELEVSNGSQRQTPFQAAAEPK</sequence>
<gene>
    <name evidence="1" type="ORF">ACFOW7_15225</name>
</gene>
<comment type="caution">
    <text evidence="1">The sequence shown here is derived from an EMBL/GenBank/DDBJ whole genome shotgun (WGS) entry which is preliminary data.</text>
</comment>
<dbReference type="Proteomes" id="UP001595791">
    <property type="component" value="Unassembled WGS sequence"/>
</dbReference>
<dbReference type="EMBL" id="JBHSBU010000001">
    <property type="protein sequence ID" value="MFC4160691.1"/>
    <property type="molecule type" value="Genomic_DNA"/>
</dbReference>
<evidence type="ECO:0000313" key="2">
    <source>
        <dbReference type="Proteomes" id="UP001595791"/>
    </source>
</evidence>
<protein>
    <submittedName>
        <fullName evidence="1">Uncharacterized protein</fullName>
    </submittedName>
</protein>
<proteinExistence type="predicted"/>